<dbReference type="Pfam" id="PF12771">
    <property type="entry name" value="SusD-like_2"/>
    <property type="match status" value="1"/>
</dbReference>
<dbReference type="RefSeq" id="WP_089906162.1">
    <property type="nucleotide sequence ID" value="NZ_FOBB01000001.1"/>
</dbReference>
<reference evidence="1 2" key="1">
    <citation type="submission" date="2016-10" db="EMBL/GenBank/DDBJ databases">
        <authorList>
            <person name="de Groot N.N."/>
        </authorList>
    </citation>
    <scope>NUCLEOTIDE SEQUENCE [LARGE SCALE GENOMIC DNA]</scope>
    <source>
        <strain evidence="1 2">DSM 21039</strain>
    </source>
</reference>
<evidence type="ECO:0000313" key="1">
    <source>
        <dbReference type="EMBL" id="SEK36013.1"/>
    </source>
</evidence>
<gene>
    <name evidence="1" type="ORF">SAMN04488505_10150</name>
</gene>
<evidence type="ECO:0000313" key="2">
    <source>
        <dbReference type="Proteomes" id="UP000198984"/>
    </source>
</evidence>
<keyword evidence="2" id="KW-1185">Reference proteome</keyword>
<name>A0A1H7GCM9_9BACT</name>
<dbReference type="Proteomes" id="UP000198984">
    <property type="component" value="Unassembled WGS sequence"/>
</dbReference>
<dbReference type="Gene3D" id="1.25.40.390">
    <property type="match status" value="1"/>
</dbReference>
<dbReference type="AlphaFoldDB" id="A0A1H7GCM9"/>
<dbReference type="OrthoDB" id="9766256at2"/>
<dbReference type="CDD" id="cd08977">
    <property type="entry name" value="SusD"/>
    <property type="match status" value="1"/>
</dbReference>
<dbReference type="STRING" id="573321.SAMN04488505_10150"/>
<accession>A0A1H7GCM9</accession>
<dbReference type="EMBL" id="FOBB01000001">
    <property type="protein sequence ID" value="SEK36013.1"/>
    <property type="molecule type" value="Genomic_DNA"/>
</dbReference>
<proteinExistence type="predicted"/>
<sequence length="486" mass="54934">MRKIFVVINLLLITGLVSCKKFEAFQTDPNKTTQASPDLLLTGIEIDAFNEISLSAALASRQMAYTDGVDNNQYYGWQRSGYGDYDNLRQVVQMEIEAQRVNKPVYLALAKFFRAYFIMRLTLTFGDVPYSEALQGNEKNFTPAYDKQEDIFLKVLDQLKEANSALTDDAGTIQGDIVYKGTIKQWKQLINSFSLRVLIMLSQKEGNTKLNIKQRFSEIVNNPAQYPLFTGNADNAQLVFYDLQDDRYPFFNNNGLQTAYYMEETFVNMLKGLKDPRLFRMAAKAPIHSGLADDDFNAYGGVMGSATIDENSTRVAAGQASKIDERYYHDPVNEASTAMGYAELQFILAEAVVRGWISGSASDYYKKGIQASQEFYKTTPDAITAYLAQPAVQLQAGQELKAIITQKYIACFVNTGWLPFYEQRRTGFPVFDVSGAGVLNNHQVPKRWMYPENEFDLNRENVTAAISRQYPTGDNINGQMWLLIKE</sequence>
<dbReference type="PROSITE" id="PS51257">
    <property type="entry name" value="PROKAR_LIPOPROTEIN"/>
    <property type="match status" value="1"/>
</dbReference>
<dbReference type="SUPFAM" id="SSF48452">
    <property type="entry name" value="TPR-like"/>
    <property type="match status" value="1"/>
</dbReference>
<dbReference type="InterPro" id="IPR041662">
    <property type="entry name" value="SusD-like_2"/>
</dbReference>
<organism evidence="1 2">
    <name type="scientific">Chitinophaga rupis</name>
    <dbReference type="NCBI Taxonomy" id="573321"/>
    <lineage>
        <taxon>Bacteria</taxon>
        <taxon>Pseudomonadati</taxon>
        <taxon>Bacteroidota</taxon>
        <taxon>Chitinophagia</taxon>
        <taxon>Chitinophagales</taxon>
        <taxon>Chitinophagaceae</taxon>
        <taxon>Chitinophaga</taxon>
    </lineage>
</organism>
<dbReference type="InterPro" id="IPR011990">
    <property type="entry name" value="TPR-like_helical_dom_sf"/>
</dbReference>
<protein>
    <submittedName>
        <fullName evidence="1">Starch-binding associating with outer membrane</fullName>
    </submittedName>
</protein>